<organism evidence="1 2">
    <name type="scientific">Caerostris extrusa</name>
    <name type="common">Bark spider</name>
    <name type="synonym">Caerostris bankana</name>
    <dbReference type="NCBI Taxonomy" id="172846"/>
    <lineage>
        <taxon>Eukaryota</taxon>
        <taxon>Metazoa</taxon>
        <taxon>Ecdysozoa</taxon>
        <taxon>Arthropoda</taxon>
        <taxon>Chelicerata</taxon>
        <taxon>Arachnida</taxon>
        <taxon>Araneae</taxon>
        <taxon>Araneomorphae</taxon>
        <taxon>Entelegynae</taxon>
        <taxon>Araneoidea</taxon>
        <taxon>Araneidae</taxon>
        <taxon>Caerostris</taxon>
    </lineage>
</organism>
<name>A0AAV4NK35_CAEEX</name>
<proteinExistence type="predicted"/>
<reference evidence="1 2" key="1">
    <citation type="submission" date="2021-06" db="EMBL/GenBank/DDBJ databases">
        <title>Caerostris extrusa draft genome.</title>
        <authorList>
            <person name="Kono N."/>
            <person name="Arakawa K."/>
        </authorList>
    </citation>
    <scope>NUCLEOTIDE SEQUENCE [LARGE SCALE GENOMIC DNA]</scope>
</reference>
<accession>A0AAV4NK35</accession>
<gene>
    <name evidence="1" type="ORF">CEXT_81931</name>
</gene>
<comment type="caution">
    <text evidence="1">The sequence shown here is derived from an EMBL/GenBank/DDBJ whole genome shotgun (WGS) entry which is preliminary data.</text>
</comment>
<protein>
    <submittedName>
        <fullName evidence="1">Uncharacterized protein</fullName>
    </submittedName>
</protein>
<dbReference type="AlphaFoldDB" id="A0AAV4NK35"/>
<keyword evidence="2" id="KW-1185">Reference proteome</keyword>
<evidence type="ECO:0000313" key="1">
    <source>
        <dbReference type="EMBL" id="GIX85172.1"/>
    </source>
</evidence>
<dbReference type="Proteomes" id="UP001054945">
    <property type="component" value="Unassembled WGS sequence"/>
</dbReference>
<sequence length="89" mass="10015">MVGENWKLHVVCPTGSTKFRLKCHVTTVTTVQDMLSRIPLESLWTVYVQLAVVTSWQVNIPATFNPSPSIFPPMSGYPPVPRPMQFLLT</sequence>
<evidence type="ECO:0000313" key="2">
    <source>
        <dbReference type="Proteomes" id="UP001054945"/>
    </source>
</evidence>
<dbReference type="EMBL" id="BPLR01021031">
    <property type="protein sequence ID" value="GIX85172.1"/>
    <property type="molecule type" value="Genomic_DNA"/>
</dbReference>